<dbReference type="EMBL" id="KU574722">
    <property type="protein sequence ID" value="AMM44073.1"/>
    <property type="molecule type" value="Genomic_DNA"/>
</dbReference>
<keyword evidence="2" id="KW-1185">Reference proteome</keyword>
<accession>A0A1L2CVL8</accession>
<name>A0A1L2CVL8_9CAUD</name>
<reference evidence="2" key="1">
    <citation type="submission" date="2016-01" db="EMBL/GenBank/DDBJ databases">
        <title>Isolation and Characterization of Enterobacteria phage CBB.</title>
        <authorList>
            <person name="Buttimer C.T.H."/>
            <person name="Hendrix H."/>
            <person name="Alexandre H."/>
            <person name="O'Mahony J."/>
            <person name="Lavigne R."/>
            <person name="Coffey A."/>
        </authorList>
    </citation>
    <scope>NUCLEOTIDE SEQUENCE [LARGE SCALE GENOMIC DNA]</scope>
</reference>
<sequence length="63" mass="6989">MTAYEMCIANIARKVRSTNHNTAEGVQMPSAFEYSVGIAAGFCKDPKEVVMDIFNFSEDNHNS</sequence>
<organism evidence="1 2">
    <name type="scientific">Pectobacterium phage vB_PcaM_CBB</name>
    <dbReference type="NCBI Taxonomy" id="2772511"/>
    <lineage>
        <taxon>Viruses</taxon>
        <taxon>Duplodnaviria</taxon>
        <taxon>Heunggongvirae</taxon>
        <taxon>Uroviricota</taxon>
        <taxon>Caudoviricetes</taxon>
        <taxon>Mimasvirus</taxon>
        <taxon>Mimasvirus CBB</taxon>
    </lineage>
</organism>
<evidence type="ECO:0000313" key="2">
    <source>
        <dbReference type="Proteomes" id="UP000223891"/>
    </source>
</evidence>
<gene>
    <name evidence="1" type="ORF">CBB_510</name>
</gene>
<proteinExistence type="predicted"/>
<dbReference type="Proteomes" id="UP000223891">
    <property type="component" value="Segment"/>
</dbReference>
<protein>
    <submittedName>
        <fullName evidence="1">Uncharacterized protein</fullName>
    </submittedName>
</protein>
<evidence type="ECO:0000313" key="1">
    <source>
        <dbReference type="EMBL" id="AMM44073.1"/>
    </source>
</evidence>